<evidence type="ECO:0000313" key="2">
    <source>
        <dbReference type="EMBL" id="CAF9913052.1"/>
    </source>
</evidence>
<dbReference type="OrthoDB" id="5417628at2759"/>
<organism evidence="2 3">
    <name type="scientific">Heterodermia speciosa</name>
    <dbReference type="NCBI Taxonomy" id="116794"/>
    <lineage>
        <taxon>Eukaryota</taxon>
        <taxon>Fungi</taxon>
        <taxon>Dikarya</taxon>
        <taxon>Ascomycota</taxon>
        <taxon>Pezizomycotina</taxon>
        <taxon>Lecanoromycetes</taxon>
        <taxon>OSLEUM clade</taxon>
        <taxon>Lecanoromycetidae</taxon>
        <taxon>Caliciales</taxon>
        <taxon>Physciaceae</taxon>
        <taxon>Heterodermia</taxon>
    </lineage>
</organism>
<feature type="region of interest" description="Disordered" evidence="1">
    <location>
        <begin position="342"/>
        <end position="421"/>
    </location>
</feature>
<reference evidence="2" key="1">
    <citation type="submission" date="2021-03" db="EMBL/GenBank/DDBJ databases">
        <authorList>
            <person name="Tagirdzhanova G."/>
        </authorList>
    </citation>
    <scope>NUCLEOTIDE SEQUENCE</scope>
</reference>
<sequence>MRYMNWDALLFPDGSKVPLQEFRTICDITQDPDPASSQPANTNDLSHSYGVKMPGYLPTVSSFVPTSPDTVTLAQQADWIWFEARVLLDGFCVAKVWFNQQAGWPQVIDSCSYSSKDRKPTQLTFPTFHPELLTQSHWSAGENFGRIKIVIAEGVARGQASAFEKTRSIVCFSFQHAPLRILEESGVAFPNPGMLRQVQNQIYAFSSPHKIQEPDPDAHRHSPRRQHTVDNAQTRTVYRDPVAALTSPSKLQFAHPSYWLRVPPVYDAIPSHGQYQFHGMLPALSSSADQSMPDYSHSFTPANSHNIADDQDQPDSTAGVLTNVGSIFDSCYYSPDRLVSNGTMAPANTRVSSATGTPKTKERTPSAAAEAESCSSSNIHLRSVSVTTRDPAKAKIREPSDASMQSSYSDLASEQGEATEGHIKQMPAKEVKGRKEGKVGELDFELQLQKRLLRGSSGRPDKENIDGSEHQTTGTIDGKRKRSTASFSTISKVLGEGHANSSPSRKVSRVGNLKDQDLDDLTPEGVVTRAPLAGVTNTL</sequence>
<feature type="region of interest" description="Disordered" evidence="1">
    <location>
        <begin position="209"/>
        <end position="236"/>
    </location>
</feature>
<feature type="compositionally biased region" description="Polar residues" evidence="1">
    <location>
        <begin position="378"/>
        <end position="388"/>
    </location>
</feature>
<feature type="region of interest" description="Disordered" evidence="1">
    <location>
        <begin position="287"/>
        <end position="320"/>
    </location>
</feature>
<feature type="compositionally biased region" description="Polar residues" evidence="1">
    <location>
        <begin position="297"/>
        <end position="306"/>
    </location>
</feature>
<protein>
    <submittedName>
        <fullName evidence="2">Uncharacterized protein</fullName>
    </submittedName>
</protein>
<dbReference type="AlphaFoldDB" id="A0A8H3EZB9"/>
<accession>A0A8H3EZB9</accession>
<feature type="compositionally biased region" description="Basic and acidic residues" evidence="1">
    <location>
        <begin position="390"/>
        <end position="400"/>
    </location>
</feature>
<feature type="region of interest" description="Disordered" evidence="1">
    <location>
        <begin position="454"/>
        <end position="522"/>
    </location>
</feature>
<name>A0A8H3EZB9_9LECA</name>
<feature type="compositionally biased region" description="Basic and acidic residues" evidence="1">
    <location>
        <begin position="459"/>
        <end position="469"/>
    </location>
</feature>
<feature type="compositionally biased region" description="Polar residues" evidence="1">
    <location>
        <begin position="402"/>
        <end position="412"/>
    </location>
</feature>
<keyword evidence="3" id="KW-1185">Reference proteome</keyword>
<dbReference type="EMBL" id="CAJPDS010000012">
    <property type="protein sequence ID" value="CAF9913052.1"/>
    <property type="molecule type" value="Genomic_DNA"/>
</dbReference>
<gene>
    <name evidence="2" type="ORF">HETSPECPRED_001309</name>
</gene>
<proteinExistence type="predicted"/>
<feature type="compositionally biased region" description="Low complexity" evidence="1">
    <location>
        <begin position="366"/>
        <end position="377"/>
    </location>
</feature>
<evidence type="ECO:0000313" key="3">
    <source>
        <dbReference type="Proteomes" id="UP000664521"/>
    </source>
</evidence>
<dbReference type="Proteomes" id="UP000664521">
    <property type="component" value="Unassembled WGS sequence"/>
</dbReference>
<comment type="caution">
    <text evidence="2">The sequence shown here is derived from an EMBL/GenBank/DDBJ whole genome shotgun (WGS) entry which is preliminary data.</text>
</comment>
<feature type="compositionally biased region" description="Basic and acidic residues" evidence="1">
    <location>
        <begin position="210"/>
        <end position="220"/>
    </location>
</feature>
<feature type="compositionally biased region" description="Polar residues" evidence="1">
    <location>
        <begin position="349"/>
        <end position="358"/>
    </location>
</feature>
<evidence type="ECO:0000256" key="1">
    <source>
        <dbReference type="SAM" id="MobiDB-lite"/>
    </source>
</evidence>